<reference evidence="1 2" key="1">
    <citation type="submission" date="2023-02" db="EMBL/GenBank/DDBJ databases">
        <title>LHISI_Scaffold_Assembly.</title>
        <authorList>
            <person name="Stuart O.P."/>
            <person name="Cleave R."/>
            <person name="Magrath M.J.L."/>
            <person name="Mikheyev A.S."/>
        </authorList>
    </citation>
    <scope>NUCLEOTIDE SEQUENCE [LARGE SCALE GENOMIC DNA]</scope>
    <source>
        <strain evidence="1">Daus_M_001</strain>
        <tissue evidence="1">Leg muscle</tissue>
    </source>
</reference>
<name>A0ABQ9HLS8_9NEOP</name>
<gene>
    <name evidence="1" type="ORF">PR048_011541</name>
</gene>
<evidence type="ECO:0000313" key="2">
    <source>
        <dbReference type="Proteomes" id="UP001159363"/>
    </source>
</evidence>
<proteinExistence type="predicted"/>
<accession>A0ABQ9HLS8</accession>
<organism evidence="1 2">
    <name type="scientific">Dryococelus australis</name>
    <dbReference type="NCBI Taxonomy" id="614101"/>
    <lineage>
        <taxon>Eukaryota</taxon>
        <taxon>Metazoa</taxon>
        <taxon>Ecdysozoa</taxon>
        <taxon>Arthropoda</taxon>
        <taxon>Hexapoda</taxon>
        <taxon>Insecta</taxon>
        <taxon>Pterygota</taxon>
        <taxon>Neoptera</taxon>
        <taxon>Polyneoptera</taxon>
        <taxon>Phasmatodea</taxon>
        <taxon>Verophasmatodea</taxon>
        <taxon>Anareolatae</taxon>
        <taxon>Phasmatidae</taxon>
        <taxon>Eurycanthinae</taxon>
        <taxon>Dryococelus</taxon>
    </lineage>
</organism>
<evidence type="ECO:0000313" key="1">
    <source>
        <dbReference type="EMBL" id="KAJ8885344.1"/>
    </source>
</evidence>
<comment type="caution">
    <text evidence="1">The sequence shown here is derived from an EMBL/GenBank/DDBJ whole genome shotgun (WGS) entry which is preliminary data.</text>
</comment>
<dbReference type="Proteomes" id="UP001159363">
    <property type="component" value="Chromosome X"/>
</dbReference>
<protein>
    <submittedName>
        <fullName evidence="1">Uncharacterized protein</fullName>
    </submittedName>
</protein>
<sequence>MADMHSSQETYIVSDLPSLYATHPPIAPVKKKDLQQLMPFVKPENRRFYEDLISGETREVTWKSQNAAMEISSDNSSGCNEEKEDSVAYVNFLALVC</sequence>
<keyword evidence="2" id="KW-1185">Reference proteome</keyword>
<dbReference type="EMBL" id="JARBHB010000004">
    <property type="protein sequence ID" value="KAJ8885344.1"/>
    <property type="molecule type" value="Genomic_DNA"/>
</dbReference>